<dbReference type="Pfam" id="PF13579">
    <property type="entry name" value="Glyco_trans_4_4"/>
    <property type="match status" value="1"/>
</dbReference>
<protein>
    <submittedName>
        <fullName evidence="3">Glycogen synthase</fullName>
        <ecNumber evidence="3">2.4.1.11</ecNumber>
    </submittedName>
</protein>
<dbReference type="Gene3D" id="3.40.50.2000">
    <property type="entry name" value="Glycogen Phosphorylase B"/>
    <property type="match status" value="2"/>
</dbReference>
<evidence type="ECO:0000259" key="1">
    <source>
        <dbReference type="Pfam" id="PF00534"/>
    </source>
</evidence>
<gene>
    <name evidence="3" type="ORF">AS52_05394</name>
</gene>
<keyword evidence="3" id="KW-0808">Transferase</keyword>
<dbReference type="InterPro" id="IPR028098">
    <property type="entry name" value="Glyco_trans_4-like_N"/>
</dbReference>
<dbReference type="SUPFAM" id="SSF53756">
    <property type="entry name" value="UDP-Glycosyltransferase/glycogen phosphorylase"/>
    <property type="match status" value="1"/>
</dbReference>
<name>A0A830PW79_PRIMG</name>
<dbReference type="PANTHER" id="PTHR45947:SF14">
    <property type="entry name" value="SLL1723 PROTEIN"/>
    <property type="match status" value="1"/>
</dbReference>
<dbReference type="InterPro" id="IPR050194">
    <property type="entry name" value="Glycosyltransferase_grp1"/>
</dbReference>
<evidence type="ECO:0000313" key="3">
    <source>
        <dbReference type="EMBL" id="AKP80292.1"/>
    </source>
</evidence>
<evidence type="ECO:0000313" key="4">
    <source>
        <dbReference type="Proteomes" id="UP000036410"/>
    </source>
</evidence>
<dbReference type="EC" id="2.4.1.11" evidence="3"/>
<dbReference type="AlphaFoldDB" id="A0A830PW79"/>
<dbReference type="PANTHER" id="PTHR45947">
    <property type="entry name" value="SULFOQUINOVOSYL TRANSFERASE SQD2"/>
    <property type="match status" value="1"/>
</dbReference>
<accession>A0A830PW79</accession>
<dbReference type="EMBL" id="CP010587">
    <property type="protein sequence ID" value="AKP80292.1"/>
    <property type="molecule type" value="Genomic_DNA"/>
</dbReference>
<dbReference type="CDD" id="cd03801">
    <property type="entry name" value="GT4_PimA-like"/>
    <property type="match status" value="1"/>
</dbReference>
<keyword evidence="3" id="KW-0614">Plasmid</keyword>
<evidence type="ECO:0000259" key="2">
    <source>
        <dbReference type="Pfam" id="PF13579"/>
    </source>
</evidence>
<feature type="domain" description="Glycosyl transferase family 1" evidence="1">
    <location>
        <begin position="225"/>
        <end position="382"/>
    </location>
</feature>
<keyword evidence="3" id="KW-0328">Glycosyltransferase</keyword>
<dbReference type="RefSeq" id="WP_049166413.1">
    <property type="nucleotide sequence ID" value="NZ_CP010587.1"/>
</dbReference>
<dbReference type="InterPro" id="IPR001296">
    <property type="entry name" value="Glyco_trans_1"/>
</dbReference>
<geneLocation type="plasmid" evidence="3 4">
    <name>p1</name>
</geneLocation>
<dbReference type="Pfam" id="PF00534">
    <property type="entry name" value="Glycos_transf_1"/>
    <property type="match status" value="1"/>
</dbReference>
<sequence>MKILLVSYYPLPYTGGVWTFVSSLQQSLKESGHTVHILSQTPDLNKYRIIGQKPEIDIAVLSPYIEEKLLTELPSLPMKSWIYNTELFRYSLELSAAYYNLQQYDLIHALDVTAANAINRVKPSHIPLVTSALGNLSRDIFFTLKTMHPHKTDEQIEATFEYQYHQVIEKLGYQASDFIHSPTEWMSRNVVDNFSIPSDKIVTFPYGISNQQFLGDAMEKPLIGPKQSKKIILYMGRLVYLKGIHHLLDALALLKEGRQDWECWILGEGEIKGELEKQCTNLDLKDKVRFLGASNNVLHFLREADIFVHPSIHDTQPYSVMEAQLAGLPVLISNTAGLPEMIEVGRSGLVSSVGNIYELYEQLKYLLANDLLRNQLASCTKEWAQDKWDLNKMVTNFLSLYEQAEKLNTENQEK</sequence>
<reference evidence="3 4" key="1">
    <citation type="submission" date="2015-01" db="EMBL/GenBank/DDBJ databases">
        <title>Genome sequence of bacillus megaterium Q3.</title>
        <authorList>
            <person name="Wang Y."/>
            <person name="Luo K."/>
            <person name="Bai L."/>
            <person name="Luo F."/>
        </authorList>
    </citation>
    <scope>NUCLEOTIDE SEQUENCE [LARGE SCALE GENOMIC DNA]</scope>
    <source>
        <strain evidence="3 4">Q3</strain>
        <plasmid evidence="3 4">p1</plasmid>
    </source>
</reference>
<feature type="domain" description="Glycosyltransferase subfamily 4-like N-terminal" evidence="2">
    <location>
        <begin position="15"/>
        <end position="207"/>
    </location>
</feature>
<organism evidence="3 4">
    <name type="scientific">Priestia megaterium Q3</name>
    <dbReference type="NCBI Taxonomy" id="1452722"/>
    <lineage>
        <taxon>Bacteria</taxon>
        <taxon>Bacillati</taxon>
        <taxon>Bacillota</taxon>
        <taxon>Bacilli</taxon>
        <taxon>Bacillales</taxon>
        <taxon>Bacillaceae</taxon>
        <taxon>Priestia</taxon>
    </lineage>
</organism>
<dbReference type="Proteomes" id="UP000036410">
    <property type="component" value="Plasmid p1"/>
</dbReference>
<proteinExistence type="predicted"/>
<dbReference type="GO" id="GO:0004373">
    <property type="term" value="F:alpha-1,4-glucan glucosyltransferase (UDP-glucose donor) activity"/>
    <property type="evidence" value="ECO:0007669"/>
    <property type="project" value="UniProtKB-EC"/>
</dbReference>